<comment type="caution">
    <text evidence="1">The sequence shown here is derived from an EMBL/GenBank/DDBJ whole genome shotgun (WGS) entry which is preliminary data.</text>
</comment>
<accession>A0AAV7U6B6</accession>
<gene>
    <name evidence="1" type="ORF">NDU88_001111</name>
</gene>
<evidence type="ECO:0000313" key="2">
    <source>
        <dbReference type="Proteomes" id="UP001066276"/>
    </source>
</evidence>
<protein>
    <submittedName>
        <fullName evidence="1">Uncharacterized protein</fullName>
    </submittedName>
</protein>
<sequence>MEEEEGNRSSLLDVHTGFFKRLEQLLTMPAAHNTRRALPCEGDNWFNRDCRLAQTKLISAIKQKDVVRVRTLRNLCKQTQNKARKDWKEER</sequence>
<reference evidence="1" key="1">
    <citation type="journal article" date="2022" name="bioRxiv">
        <title>Sequencing and chromosome-scale assembly of the giantPleurodeles waltlgenome.</title>
        <authorList>
            <person name="Brown T."/>
            <person name="Elewa A."/>
            <person name="Iarovenko S."/>
            <person name="Subramanian E."/>
            <person name="Araus A.J."/>
            <person name="Petzold A."/>
            <person name="Susuki M."/>
            <person name="Suzuki K.-i.T."/>
            <person name="Hayashi T."/>
            <person name="Toyoda A."/>
            <person name="Oliveira C."/>
            <person name="Osipova E."/>
            <person name="Leigh N.D."/>
            <person name="Simon A."/>
            <person name="Yun M.H."/>
        </authorList>
    </citation>
    <scope>NUCLEOTIDE SEQUENCE</scope>
    <source>
        <strain evidence="1">20211129_DDA</strain>
        <tissue evidence="1">Liver</tissue>
    </source>
</reference>
<dbReference type="Proteomes" id="UP001066276">
    <property type="component" value="Chromosome 3_1"/>
</dbReference>
<keyword evidence="2" id="KW-1185">Reference proteome</keyword>
<evidence type="ECO:0000313" key="1">
    <source>
        <dbReference type="EMBL" id="KAJ1184303.1"/>
    </source>
</evidence>
<name>A0AAV7U6B6_PLEWA</name>
<dbReference type="EMBL" id="JANPWB010000005">
    <property type="protein sequence ID" value="KAJ1184303.1"/>
    <property type="molecule type" value="Genomic_DNA"/>
</dbReference>
<proteinExistence type="predicted"/>
<dbReference type="AlphaFoldDB" id="A0AAV7U6B6"/>
<organism evidence="1 2">
    <name type="scientific">Pleurodeles waltl</name>
    <name type="common">Iberian ribbed newt</name>
    <dbReference type="NCBI Taxonomy" id="8319"/>
    <lineage>
        <taxon>Eukaryota</taxon>
        <taxon>Metazoa</taxon>
        <taxon>Chordata</taxon>
        <taxon>Craniata</taxon>
        <taxon>Vertebrata</taxon>
        <taxon>Euteleostomi</taxon>
        <taxon>Amphibia</taxon>
        <taxon>Batrachia</taxon>
        <taxon>Caudata</taxon>
        <taxon>Salamandroidea</taxon>
        <taxon>Salamandridae</taxon>
        <taxon>Pleurodelinae</taxon>
        <taxon>Pleurodeles</taxon>
    </lineage>
</organism>